<dbReference type="AlphaFoldDB" id="A0A543K4F8"/>
<protein>
    <submittedName>
        <fullName evidence="2">Uncharacterized protein</fullName>
    </submittedName>
</protein>
<name>A0A543K4F8_9RHOB</name>
<evidence type="ECO:0000256" key="1">
    <source>
        <dbReference type="SAM" id="MobiDB-lite"/>
    </source>
</evidence>
<sequence length="193" mass="20529">MMVNPLFLTNSVSHGPCFGLIFQGYRRSLRKFAGRAAETRPESTPAPGQPQAVRLHIRPLHPIVRILSSFEVSNAAIVSPGAASTGKRHAQFWQEGVNSARIAWDTASRAGPTHAGTRQVRANACWPAGRHQATAPDSARQLARCVEETRGRVRPPGTCISNGCVRPRAWRGISPTAPAGPAPCCGRSAAGAP</sequence>
<comment type="caution">
    <text evidence="2">The sequence shown here is derived from an EMBL/GenBank/DDBJ whole genome shotgun (WGS) entry which is preliminary data.</text>
</comment>
<feature type="compositionally biased region" description="Low complexity" evidence="1">
    <location>
        <begin position="174"/>
        <end position="193"/>
    </location>
</feature>
<dbReference type="EMBL" id="VFPT01000004">
    <property type="protein sequence ID" value="TQM89945.1"/>
    <property type="molecule type" value="Genomic_DNA"/>
</dbReference>
<dbReference type="Proteomes" id="UP000320582">
    <property type="component" value="Unassembled WGS sequence"/>
</dbReference>
<feature type="region of interest" description="Disordered" evidence="1">
    <location>
        <begin position="173"/>
        <end position="193"/>
    </location>
</feature>
<organism evidence="2 3">
    <name type="scientific">Roseinatronobacter monicus</name>
    <dbReference type="NCBI Taxonomy" id="393481"/>
    <lineage>
        <taxon>Bacteria</taxon>
        <taxon>Pseudomonadati</taxon>
        <taxon>Pseudomonadota</taxon>
        <taxon>Alphaproteobacteria</taxon>
        <taxon>Rhodobacterales</taxon>
        <taxon>Paracoccaceae</taxon>
        <taxon>Roseinatronobacter</taxon>
    </lineage>
</organism>
<proteinExistence type="predicted"/>
<evidence type="ECO:0000313" key="2">
    <source>
        <dbReference type="EMBL" id="TQM89945.1"/>
    </source>
</evidence>
<accession>A0A543K4F8</accession>
<gene>
    <name evidence="2" type="ORF">BD293_4263</name>
</gene>
<keyword evidence="3" id="KW-1185">Reference proteome</keyword>
<evidence type="ECO:0000313" key="3">
    <source>
        <dbReference type="Proteomes" id="UP000320582"/>
    </source>
</evidence>
<reference evidence="2 3" key="1">
    <citation type="submission" date="2019-06" db="EMBL/GenBank/DDBJ databases">
        <title>Genomic Encyclopedia of Archaeal and Bacterial Type Strains, Phase II (KMG-II): from individual species to whole genera.</title>
        <authorList>
            <person name="Goeker M."/>
        </authorList>
    </citation>
    <scope>NUCLEOTIDE SEQUENCE [LARGE SCALE GENOMIC DNA]</scope>
    <source>
        <strain evidence="2 3">DSM 18423</strain>
    </source>
</reference>